<organism evidence="1 2">
    <name type="scientific">Limosilactobacillus mucosae DSM 13345</name>
    <dbReference type="NCBI Taxonomy" id="1423771"/>
    <lineage>
        <taxon>Bacteria</taxon>
        <taxon>Bacillati</taxon>
        <taxon>Bacillota</taxon>
        <taxon>Bacilli</taxon>
        <taxon>Lactobacillales</taxon>
        <taxon>Lactobacillaceae</taxon>
        <taxon>Limosilactobacillus</taxon>
    </lineage>
</organism>
<name>A0A0R1NZS0_LIMMU</name>
<dbReference type="Proteomes" id="UP000050901">
    <property type="component" value="Unassembled WGS sequence"/>
</dbReference>
<protein>
    <submittedName>
        <fullName evidence="1">Uncharacterized protein</fullName>
    </submittedName>
</protein>
<dbReference type="EMBL" id="AZEQ01000010">
    <property type="protein sequence ID" value="KRL25725.1"/>
    <property type="molecule type" value="Genomic_DNA"/>
</dbReference>
<reference evidence="1 2" key="1">
    <citation type="journal article" date="2015" name="Genome Announc.">
        <title>Expanding the biotechnology potential of lactobacilli through comparative genomics of 213 strains and associated genera.</title>
        <authorList>
            <person name="Sun Z."/>
            <person name="Harris H.M."/>
            <person name="McCann A."/>
            <person name="Guo C."/>
            <person name="Argimon S."/>
            <person name="Zhang W."/>
            <person name="Yang X."/>
            <person name="Jeffery I.B."/>
            <person name="Cooney J.C."/>
            <person name="Kagawa T.F."/>
            <person name="Liu W."/>
            <person name="Song Y."/>
            <person name="Salvetti E."/>
            <person name="Wrobel A."/>
            <person name="Rasinkangas P."/>
            <person name="Parkhill J."/>
            <person name="Rea M.C."/>
            <person name="O'Sullivan O."/>
            <person name="Ritari J."/>
            <person name="Douillard F.P."/>
            <person name="Paul Ross R."/>
            <person name="Yang R."/>
            <person name="Briner A.E."/>
            <person name="Felis G.E."/>
            <person name="de Vos W.M."/>
            <person name="Barrangou R."/>
            <person name="Klaenhammer T.R."/>
            <person name="Caufield P.W."/>
            <person name="Cui Y."/>
            <person name="Zhang H."/>
            <person name="O'Toole P.W."/>
        </authorList>
    </citation>
    <scope>NUCLEOTIDE SEQUENCE [LARGE SCALE GENOMIC DNA]</scope>
    <source>
        <strain evidence="1 2">DSM 13345</strain>
    </source>
</reference>
<proteinExistence type="predicted"/>
<evidence type="ECO:0000313" key="2">
    <source>
        <dbReference type="Proteomes" id="UP000050901"/>
    </source>
</evidence>
<dbReference type="PATRIC" id="fig|1423771.3.peg.266"/>
<sequence length="149" mass="17160">MGVMAMDQKHFQTLRALNRSGYAADQVAEGLNRDSRANAKRWSEESIETDLATSKRLPIGWKNDGLSTLTRLRIYEIRDALERKGLESSWWFVAEQLSADMWLIDNPFLMRSFSVSFHEDERIDGFWYDTGDAKIKTSNLIEAILLSQP</sequence>
<dbReference type="AlphaFoldDB" id="A0A0R1NZS0"/>
<comment type="caution">
    <text evidence="1">The sequence shown here is derived from an EMBL/GenBank/DDBJ whole genome shotgun (WGS) entry which is preliminary data.</text>
</comment>
<evidence type="ECO:0000313" key="1">
    <source>
        <dbReference type="EMBL" id="KRL25725.1"/>
    </source>
</evidence>
<gene>
    <name evidence="1" type="ORF">FC47_GL000259</name>
</gene>
<accession>A0A0R1NZS0</accession>